<dbReference type="PANTHER" id="PTHR33143:SF6">
    <property type="entry name" value="OS08G0102900 PROTEIN"/>
    <property type="match status" value="1"/>
</dbReference>
<feature type="domain" description="VQ" evidence="2">
    <location>
        <begin position="88"/>
        <end position="114"/>
    </location>
</feature>
<feature type="compositionally biased region" description="Polar residues" evidence="1">
    <location>
        <begin position="185"/>
        <end position="199"/>
    </location>
</feature>
<keyword evidence="4" id="KW-1185">Reference proteome</keyword>
<dbReference type="EMBL" id="CM026425">
    <property type="protein sequence ID" value="KAG0576455.1"/>
    <property type="molecule type" value="Genomic_DNA"/>
</dbReference>
<dbReference type="Proteomes" id="UP000822688">
    <property type="component" value="Chromosome 5"/>
</dbReference>
<dbReference type="InterPro" id="IPR039607">
    <property type="entry name" value="VQ_8/17/18/20/21/25"/>
</dbReference>
<evidence type="ECO:0000259" key="2">
    <source>
        <dbReference type="Pfam" id="PF05678"/>
    </source>
</evidence>
<dbReference type="Pfam" id="PF05678">
    <property type="entry name" value="VQ"/>
    <property type="match status" value="1"/>
</dbReference>
<accession>A0A8T0I0L8</accession>
<dbReference type="AlphaFoldDB" id="A0A8T0I0L8"/>
<feature type="compositionally biased region" description="Polar residues" evidence="1">
    <location>
        <begin position="148"/>
        <end position="161"/>
    </location>
</feature>
<name>A0A8T0I0L8_CERPU</name>
<dbReference type="PANTHER" id="PTHR33143">
    <property type="entry name" value="F16F4.1 PROTEIN-RELATED"/>
    <property type="match status" value="1"/>
</dbReference>
<dbReference type="GO" id="GO:0005634">
    <property type="term" value="C:nucleus"/>
    <property type="evidence" value="ECO:0007669"/>
    <property type="project" value="TreeGrafter"/>
</dbReference>
<proteinExistence type="predicted"/>
<reference evidence="3" key="1">
    <citation type="submission" date="2020-06" db="EMBL/GenBank/DDBJ databases">
        <title>WGS assembly of Ceratodon purpureus strain R40.</title>
        <authorList>
            <person name="Carey S.B."/>
            <person name="Jenkins J."/>
            <person name="Shu S."/>
            <person name="Lovell J.T."/>
            <person name="Sreedasyam A."/>
            <person name="Maumus F."/>
            <person name="Tiley G.P."/>
            <person name="Fernandez-Pozo N."/>
            <person name="Barry K."/>
            <person name="Chen C."/>
            <person name="Wang M."/>
            <person name="Lipzen A."/>
            <person name="Daum C."/>
            <person name="Saski C.A."/>
            <person name="Payton A.C."/>
            <person name="Mcbreen J.C."/>
            <person name="Conrad R.E."/>
            <person name="Kollar L.M."/>
            <person name="Olsson S."/>
            <person name="Huttunen S."/>
            <person name="Landis J.B."/>
            <person name="Wickett N.J."/>
            <person name="Johnson M.G."/>
            <person name="Rensing S.A."/>
            <person name="Grimwood J."/>
            <person name="Schmutz J."/>
            <person name="Mcdaniel S.F."/>
        </authorList>
    </citation>
    <scope>NUCLEOTIDE SEQUENCE</scope>
    <source>
        <strain evidence="3">R40</strain>
    </source>
</reference>
<sequence>MSPTSVCYTVTKIESGSDDLGGSGITTRAGLASAGMKAGSGIQFGIRKQEKVSSVSPLLKVNKDSHRIRKPPLPLPQVQYRPPIIIHTYSPKVIHTQPDDFMSLVQKLTGSSDTRLRLKRKPSSKKAASVTASGGGSDLSDKVDVQTDPEQQGSKTSAQCGSPSSSEEDSSFLANSEVCTGDGLATNSKQSHSPRSPLSNFEFDSQVDFPFTPFDPSSGLFSHVKAEPSFSFNDNSFNFFTDFNTQPPKQAGSMKQPAPKTQMLHQEYSPFHSSIDINSPLLSSGLMAGLPDLSPASASWSQSFLDSYLTGTPSSFTNQPPIQRQRFSGPGYTSSSEGTMVALENIQAFMLT</sequence>
<protein>
    <recommendedName>
        <fullName evidence="2">VQ domain-containing protein</fullName>
    </recommendedName>
</protein>
<organism evidence="3 4">
    <name type="scientific">Ceratodon purpureus</name>
    <name type="common">Fire moss</name>
    <name type="synonym">Dicranum purpureum</name>
    <dbReference type="NCBI Taxonomy" id="3225"/>
    <lineage>
        <taxon>Eukaryota</taxon>
        <taxon>Viridiplantae</taxon>
        <taxon>Streptophyta</taxon>
        <taxon>Embryophyta</taxon>
        <taxon>Bryophyta</taxon>
        <taxon>Bryophytina</taxon>
        <taxon>Bryopsida</taxon>
        <taxon>Dicranidae</taxon>
        <taxon>Pseudoditrichales</taxon>
        <taxon>Ditrichaceae</taxon>
        <taxon>Ceratodon</taxon>
    </lineage>
</organism>
<comment type="caution">
    <text evidence="3">The sequence shown here is derived from an EMBL/GenBank/DDBJ whole genome shotgun (WGS) entry which is preliminary data.</text>
</comment>
<evidence type="ECO:0000313" key="3">
    <source>
        <dbReference type="EMBL" id="KAG0576455.1"/>
    </source>
</evidence>
<gene>
    <name evidence="3" type="ORF">KC19_5G081400</name>
</gene>
<evidence type="ECO:0000256" key="1">
    <source>
        <dbReference type="SAM" id="MobiDB-lite"/>
    </source>
</evidence>
<feature type="region of interest" description="Disordered" evidence="1">
    <location>
        <begin position="315"/>
        <end position="334"/>
    </location>
</feature>
<dbReference type="InterPro" id="IPR008889">
    <property type="entry name" value="VQ"/>
</dbReference>
<evidence type="ECO:0000313" key="4">
    <source>
        <dbReference type="Proteomes" id="UP000822688"/>
    </source>
</evidence>
<feature type="region of interest" description="Disordered" evidence="1">
    <location>
        <begin position="111"/>
        <end position="199"/>
    </location>
</feature>